<proteinExistence type="predicted"/>
<feature type="domain" description="Protein kinase" evidence="5">
    <location>
        <begin position="11"/>
        <end position="288"/>
    </location>
</feature>
<evidence type="ECO:0000313" key="6">
    <source>
        <dbReference type="EMBL" id="KAF4623881.1"/>
    </source>
</evidence>
<dbReference type="AlphaFoldDB" id="A0A8H4R6X8"/>
<evidence type="ECO:0000256" key="3">
    <source>
        <dbReference type="ARBA" id="ARBA00022777"/>
    </source>
</evidence>
<dbReference type="PANTHER" id="PTHR44329:SF288">
    <property type="entry name" value="MITOGEN-ACTIVATED PROTEIN KINASE KINASE KINASE 20"/>
    <property type="match status" value="1"/>
</dbReference>
<comment type="caution">
    <text evidence="6">The sequence shown here is derived from an EMBL/GenBank/DDBJ whole genome shotgun (WGS) entry which is preliminary data.</text>
</comment>
<dbReference type="InterPro" id="IPR011009">
    <property type="entry name" value="Kinase-like_dom_sf"/>
</dbReference>
<keyword evidence="1" id="KW-0808">Transferase</keyword>
<dbReference type="GO" id="GO:0004674">
    <property type="term" value="F:protein serine/threonine kinase activity"/>
    <property type="evidence" value="ECO:0007669"/>
    <property type="project" value="TreeGrafter"/>
</dbReference>
<keyword evidence="7" id="KW-1185">Reference proteome</keyword>
<dbReference type="Proteomes" id="UP000521872">
    <property type="component" value="Unassembled WGS sequence"/>
</dbReference>
<reference evidence="6 7" key="1">
    <citation type="submission" date="2019-12" db="EMBL/GenBank/DDBJ databases">
        <authorList>
            <person name="Floudas D."/>
            <person name="Bentzer J."/>
            <person name="Ahren D."/>
            <person name="Johansson T."/>
            <person name="Persson P."/>
            <person name="Tunlid A."/>
        </authorList>
    </citation>
    <scope>NUCLEOTIDE SEQUENCE [LARGE SCALE GENOMIC DNA]</scope>
    <source>
        <strain evidence="6 7">CBS 102.39</strain>
    </source>
</reference>
<dbReference type="Pfam" id="PF07714">
    <property type="entry name" value="PK_Tyr_Ser-Thr"/>
    <property type="match status" value="1"/>
</dbReference>
<dbReference type="InterPro" id="IPR001245">
    <property type="entry name" value="Ser-Thr/Tyr_kinase_cat_dom"/>
</dbReference>
<dbReference type="SUPFAM" id="SSF56112">
    <property type="entry name" value="Protein kinase-like (PK-like)"/>
    <property type="match status" value="1"/>
</dbReference>
<evidence type="ECO:0000313" key="7">
    <source>
        <dbReference type="Proteomes" id="UP000521872"/>
    </source>
</evidence>
<dbReference type="PIRSF" id="PIRSF000654">
    <property type="entry name" value="Integrin-linked_kinase"/>
    <property type="match status" value="1"/>
</dbReference>
<dbReference type="EMBL" id="JAACJL010000001">
    <property type="protein sequence ID" value="KAF4623881.1"/>
    <property type="molecule type" value="Genomic_DNA"/>
</dbReference>
<organism evidence="6 7">
    <name type="scientific">Agrocybe pediades</name>
    <dbReference type="NCBI Taxonomy" id="84607"/>
    <lineage>
        <taxon>Eukaryota</taxon>
        <taxon>Fungi</taxon>
        <taxon>Dikarya</taxon>
        <taxon>Basidiomycota</taxon>
        <taxon>Agaricomycotina</taxon>
        <taxon>Agaricomycetes</taxon>
        <taxon>Agaricomycetidae</taxon>
        <taxon>Agaricales</taxon>
        <taxon>Agaricineae</taxon>
        <taxon>Strophariaceae</taxon>
        <taxon>Agrocybe</taxon>
    </lineage>
</organism>
<dbReference type="PANTHER" id="PTHR44329">
    <property type="entry name" value="SERINE/THREONINE-PROTEIN KINASE TNNI3K-RELATED"/>
    <property type="match status" value="1"/>
</dbReference>
<gene>
    <name evidence="6" type="ORF">D9613_001325</name>
</gene>
<evidence type="ECO:0000259" key="5">
    <source>
        <dbReference type="PROSITE" id="PS50011"/>
    </source>
</evidence>
<protein>
    <recommendedName>
        <fullName evidence="5">Protein kinase domain-containing protein</fullName>
    </recommendedName>
</protein>
<keyword evidence="2" id="KW-0547">Nucleotide-binding</keyword>
<sequence>MSLSTIPHRVCPEDMTLGPLFYGTHFTDLYKISLANHNSGEFRTAAVKVWRHESSTTEEGRKIFRKMLNRKLKPWTTIMNHPNIEKIFGLTADTERRIPVGVIMPYRRNGNAFKYLKHNPSANFVLMLRDIASALHYMHSHNPPIVHGKIRGSNILISDEGRPLLADIGLRDLKYPSDSRYYNDPEEIRWMAQELVMDENAPIAPACDVHSFAMTALELLTLQRHHWWHRNKYAIMVEIQKGVRPSRPDRCPQLTDNLWNLLQECWSPDPLTRSDMGSVMRRLSASSY</sequence>
<dbReference type="GO" id="GO:0005524">
    <property type="term" value="F:ATP binding"/>
    <property type="evidence" value="ECO:0007669"/>
    <property type="project" value="UniProtKB-KW"/>
</dbReference>
<accession>A0A8H4R6X8</accession>
<evidence type="ECO:0000256" key="4">
    <source>
        <dbReference type="ARBA" id="ARBA00022840"/>
    </source>
</evidence>
<evidence type="ECO:0000256" key="2">
    <source>
        <dbReference type="ARBA" id="ARBA00022741"/>
    </source>
</evidence>
<dbReference type="PROSITE" id="PS50011">
    <property type="entry name" value="PROTEIN_KINASE_DOM"/>
    <property type="match status" value="1"/>
</dbReference>
<dbReference type="Gene3D" id="1.10.510.10">
    <property type="entry name" value="Transferase(Phosphotransferase) domain 1"/>
    <property type="match status" value="1"/>
</dbReference>
<keyword evidence="4" id="KW-0067">ATP-binding</keyword>
<evidence type="ECO:0000256" key="1">
    <source>
        <dbReference type="ARBA" id="ARBA00022679"/>
    </source>
</evidence>
<dbReference type="InterPro" id="IPR051681">
    <property type="entry name" value="Ser/Thr_Kinases-Pseudokinases"/>
</dbReference>
<keyword evidence="3" id="KW-0418">Kinase</keyword>
<dbReference type="InterPro" id="IPR000719">
    <property type="entry name" value="Prot_kinase_dom"/>
</dbReference>
<name>A0A8H4R6X8_9AGAR</name>